<protein>
    <submittedName>
        <fullName evidence="1">Uncharacterized protein</fullName>
    </submittedName>
</protein>
<sequence>MEHIGSQTARASKQSF</sequence>
<proteinExistence type="predicted"/>
<accession>A0A0A9HNP0</accession>
<organism evidence="1">
    <name type="scientific">Arundo donax</name>
    <name type="common">Giant reed</name>
    <name type="synonym">Donax arundinaceus</name>
    <dbReference type="NCBI Taxonomy" id="35708"/>
    <lineage>
        <taxon>Eukaryota</taxon>
        <taxon>Viridiplantae</taxon>
        <taxon>Streptophyta</taxon>
        <taxon>Embryophyta</taxon>
        <taxon>Tracheophyta</taxon>
        <taxon>Spermatophyta</taxon>
        <taxon>Magnoliopsida</taxon>
        <taxon>Liliopsida</taxon>
        <taxon>Poales</taxon>
        <taxon>Poaceae</taxon>
        <taxon>PACMAD clade</taxon>
        <taxon>Arundinoideae</taxon>
        <taxon>Arundineae</taxon>
        <taxon>Arundo</taxon>
    </lineage>
</organism>
<reference evidence="1" key="1">
    <citation type="submission" date="2014-09" db="EMBL/GenBank/DDBJ databases">
        <authorList>
            <person name="Magalhaes I.L.F."/>
            <person name="Oliveira U."/>
            <person name="Santos F.R."/>
            <person name="Vidigal T.H.D.A."/>
            <person name="Brescovit A.D."/>
            <person name="Santos A.J."/>
        </authorList>
    </citation>
    <scope>NUCLEOTIDE SEQUENCE</scope>
    <source>
        <tissue evidence="1">Shoot tissue taken approximately 20 cm above the soil surface</tissue>
    </source>
</reference>
<dbReference type="AlphaFoldDB" id="A0A0A9HNP0"/>
<reference evidence="1" key="2">
    <citation type="journal article" date="2015" name="Data Brief">
        <title>Shoot transcriptome of the giant reed, Arundo donax.</title>
        <authorList>
            <person name="Barrero R.A."/>
            <person name="Guerrero F.D."/>
            <person name="Moolhuijzen P."/>
            <person name="Goolsby J.A."/>
            <person name="Tidwell J."/>
            <person name="Bellgard S.E."/>
            <person name="Bellgard M.I."/>
        </authorList>
    </citation>
    <scope>NUCLEOTIDE SEQUENCE</scope>
    <source>
        <tissue evidence="1">Shoot tissue taken approximately 20 cm above the soil surface</tissue>
    </source>
</reference>
<evidence type="ECO:0000313" key="1">
    <source>
        <dbReference type="EMBL" id="JAE37459.1"/>
    </source>
</evidence>
<name>A0A0A9HNP0_ARUDO</name>
<dbReference type="EMBL" id="GBRH01160437">
    <property type="protein sequence ID" value="JAE37459.1"/>
    <property type="molecule type" value="Transcribed_RNA"/>
</dbReference>